<feature type="transmembrane region" description="Helical" evidence="7">
    <location>
        <begin position="384"/>
        <end position="406"/>
    </location>
</feature>
<evidence type="ECO:0000313" key="9">
    <source>
        <dbReference type="Proteomes" id="UP001187192"/>
    </source>
</evidence>
<dbReference type="Pfam" id="PF00854">
    <property type="entry name" value="PTR2"/>
    <property type="match status" value="2"/>
</dbReference>
<sequence>MEISLDAMKPTQQVTNKKGGLRTMPFIIANEVFEKVAGIGLHANMMVYLRMEYHLDVATGVGQYFAHVGSRRQLYAHHRSFPSDSHLGRFRVIALGTVTTLFGMIVSWITAIIPQARPPHCGHRKDVENCVHADSAQLLLLISSFVVMDIGAGGIRPCSMAFGADQLNDSKNLRVSVNKNLFAGFGHVISAAWKNRHLSLPPEDFDGWHYLKGSKLVKPTNKLRFLNKACMIRNPEKDLTPEGLASNPWNLCTVKQVEELKALLKVLPIWSTSIFIAATLSQHSLSLIQANTTNRHLTSRFQIPAGSFVVFAILTLILWVALYDRAIVPILSRHTKRPRGLTYKQRMGIGLAIACIATSVAAIVETKRRNRGNRGKAMSAVWLVPQYCLTGLAEAFSAIGQIEFYYSQLPKNMASVAMALFTLGMGLGNLVGAVIVRLVNRVSGQNGRVKWLTNNPNNGHYDYYYWLLSFLGVVNFLYFVLCSWFYGSCEEKKIWNNDEGEGLVELGDHHLGKSKEASKEEEGKEEEDLGKSKEYESSSIVFAA</sequence>
<dbReference type="AlphaFoldDB" id="A0AA88AEU3"/>
<dbReference type="Proteomes" id="UP001187192">
    <property type="component" value="Unassembled WGS sequence"/>
</dbReference>
<evidence type="ECO:0000256" key="7">
    <source>
        <dbReference type="SAM" id="Phobius"/>
    </source>
</evidence>
<dbReference type="PANTHER" id="PTHR11654">
    <property type="entry name" value="OLIGOPEPTIDE TRANSPORTER-RELATED"/>
    <property type="match status" value="1"/>
</dbReference>
<dbReference type="EMBL" id="BTGU01000034">
    <property type="protein sequence ID" value="GMN50565.1"/>
    <property type="molecule type" value="Genomic_DNA"/>
</dbReference>
<gene>
    <name evidence="8" type="ORF">TIFTF001_019716</name>
</gene>
<feature type="transmembrane region" description="Helical" evidence="7">
    <location>
        <begin position="301"/>
        <end position="322"/>
    </location>
</feature>
<keyword evidence="4 7" id="KW-1133">Transmembrane helix</keyword>
<keyword evidence="9" id="KW-1185">Reference proteome</keyword>
<name>A0AA88AEU3_FICCA</name>
<feature type="transmembrane region" description="Helical" evidence="7">
    <location>
        <begin position="343"/>
        <end position="364"/>
    </location>
</feature>
<organism evidence="8 9">
    <name type="scientific">Ficus carica</name>
    <name type="common">Common fig</name>
    <dbReference type="NCBI Taxonomy" id="3494"/>
    <lineage>
        <taxon>Eukaryota</taxon>
        <taxon>Viridiplantae</taxon>
        <taxon>Streptophyta</taxon>
        <taxon>Embryophyta</taxon>
        <taxon>Tracheophyta</taxon>
        <taxon>Spermatophyta</taxon>
        <taxon>Magnoliopsida</taxon>
        <taxon>eudicotyledons</taxon>
        <taxon>Gunneridae</taxon>
        <taxon>Pentapetalae</taxon>
        <taxon>rosids</taxon>
        <taxon>fabids</taxon>
        <taxon>Rosales</taxon>
        <taxon>Moraceae</taxon>
        <taxon>Ficeae</taxon>
        <taxon>Ficus</taxon>
    </lineage>
</organism>
<feature type="transmembrane region" description="Helical" evidence="7">
    <location>
        <begin position="92"/>
        <end position="116"/>
    </location>
</feature>
<feature type="transmembrane region" description="Helical" evidence="7">
    <location>
        <begin position="418"/>
        <end position="439"/>
    </location>
</feature>
<feature type="transmembrane region" description="Helical" evidence="7">
    <location>
        <begin position="262"/>
        <end position="281"/>
    </location>
</feature>
<dbReference type="GO" id="GO:0016020">
    <property type="term" value="C:membrane"/>
    <property type="evidence" value="ECO:0007669"/>
    <property type="project" value="UniProtKB-SubCell"/>
</dbReference>
<feature type="region of interest" description="Disordered" evidence="6">
    <location>
        <begin position="509"/>
        <end position="544"/>
    </location>
</feature>
<keyword evidence="5 7" id="KW-0472">Membrane</keyword>
<dbReference type="InterPro" id="IPR000109">
    <property type="entry name" value="POT_fam"/>
</dbReference>
<reference evidence="8" key="1">
    <citation type="submission" date="2023-07" db="EMBL/GenBank/DDBJ databases">
        <title>draft genome sequence of fig (Ficus carica).</title>
        <authorList>
            <person name="Takahashi T."/>
            <person name="Nishimura K."/>
        </authorList>
    </citation>
    <scope>NUCLEOTIDE SEQUENCE</scope>
</reference>
<dbReference type="Gene3D" id="1.20.1250.20">
    <property type="entry name" value="MFS general substrate transporter like domains"/>
    <property type="match status" value="2"/>
</dbReference>
<evidence type="ECO:0000256" key="4">
    <source>
        <dbReference type="ARBA" id="ARBA00022989"/>
    </source>
</evidence>
<comment type="caution">
    <text evidence="8">The sequence shown here is derived from an EMBL/GenBank/DDBJ whole genome shotgun (WGS) entry which is preliminary data.</text>
</comment>
<comment type="similarity">
    <text evidence="2">Belongs to the major facilitator superfamily. Proton-dependent oligopeptide transporter (POT/PTR) (TC 2.A.17) family.</text>
</comment>
<keyword evidence="3 7" id="KW-0812">Transmembrane</keyword>
<protein>
    <submittedName>
        <fullName evidence="8">Uncharacterized protein</fullName>
    </submittedName>
</protein>
<comment type="subcellular location">
    <subcellularLocation>
        <location evidence="1">Membrane</location>
        <topology evidence="1">Multi-pass membrane protein</topology>
    </subcellularLocation>
</comment>
<evidence type="ECO:0000256" key="1">
    <source>
        <dbReference type="ARBA" id="ARBA00004141"/>
    </source>
</evidence>
<evidence type="ECO:0000256" key="6">
    <source>
        <dbReference type="SAM" id="MobiDB-lite"/>
    </source>
</evidence>
<feature type="transmembrane region" description="Helical" evidence="7">
    <location>
        <begin position="463"/>
        <end position="486"/>
    </location>
</feature>
<accession>A0AA88AEU3</accession>
<dbReference type="GO" id="GO:0022857">
    <property type="term" value="F:transmembrane transporter activity"/>
    <property type="evidence" value="ECO:0007669"/>
    <property type="project" value="InterPro"/>
</dbReference>
<dbReference type="InterPro" id="IPR036259">
    <property type="entry name" value="MFS_trans_sf"/>
</dbReference>
<evidence type="ECO:0000256" key="2">
    <source>
        <dbReference type="ARBA" id="ARBA00005982"/>
    </source>
</evidence>
<dbReference type="SUPFAM" id="SSF103473">
    <property type="entry name" value="MFS general substrate transporter"/>
    <property type="match status" value="1"/>
</dbReference>
<proteinExistence type="inferred from homology"/>
<evidence type="ECO:0000256" key="5">
    <source>
        <dbReference type="ARBA" id="ARBA00023136"/>
    </source>
</evidence>
<evidence type="ECO:0000313" key="8">
    <source>
        <dbReference type="EMBL" id="GMN50565.1"/>
    </source>
</evidence>
<evidence type="ECO:0000256" key="3">
    <source>
        <dbReference type="ARBA" id="ARBA00022692"/>
    </source>
</evidence>
<feature type="compositionally biased region" description="Basic and acidic residues" evidence="6">
    <location>
        <begin position="509"/>
        <end position="522"/>
    </location>
</feature>